<dbReference type="EMBL" id="GGEC01064729">
    <property type="protein sequence ID" value="MBX45213.1"/>
    <property type="molecule type" value="Transcribed_RNA"/>
</dbReference>
<organism evidence="2">
    <name type="scientific">Rhizophora mucronata</name>
    <name type="common">Asiatic mangrove</name>
    <dbReference type="NCBI Taxonomy" id="61149"/>
    <lineage>
        <taxon>Eukaryota</taxon>
        <taxon>Viridiplantae</taxon>
        <taxon>Streptophyta</taxon>
        <taxon>Embryophyta</taxon>
        <taxon>Tracheophyta</taxon>
        <taxon>Spermatophyta</taxon>
        <taxon>Magnoliopsida</taxon>
        <taxon>eudicotyledons</taxon>
        <taxon>Gunneridae</taxon>
        <taxon>Pentapetalae</taxon>
        <taxon>rosids</taxon>
        <taxon>fabids</taxon>
        <taxon>Malpighiales</taxon>
        <taxon>Rhizophoraceae</taxon>
        <taxon>Rhizophora</taxon>
    </lineage>
</organism>
<sequence length="43" mass="4697">MTSISATNHSVRQSSEKPLNNAGASPTYSILRLVFIMVHINPN</sequence>
<accession>A0A2P2NRW7</accession>
<name>A0A2P2NRW7_RHIMU</name>
<reference evidence="2" key="1">
    <citation type="submission" date="2018-02" db="EMBL/GenBank/DDBJ databases">
        <title>Rhizophora mucronata_Transcriptome.</title>
        <authorList>
            <person name="Meera S.P."/>
            <person name="Sreeshan A."/>
            <person name="Augustine A."/>
        </authorList>
    </citation>
    <scope>NUCLEOTIDE SEQUENCE</scope>
    <source>
        <tissue evidence="2">Leaf</tissue>
    </source>
</reference>
<protein>
    <submittedName>
        <fullName evidence="2">Uncharacterized protein</fullName>
    </submittedName>
</protein>
<feature type="region of interest" description="Disordered" evidence="1">
    <location>
        <begin position="1"/>
        <end position="24"/>
    </location>
</feature>
<proteinExistence type="predicted"/>
<evidence type="ECO:0000256" key="1">
    <source>
        <dbReference type="SAM" id="MobiDB-lite"/>
    </source>
</evidence>
<evidence type="ECO:0000313" key="2">
    <source>
        <dbReference type="EMBL" id="MBX45213.1"/>
    </source>
</evidence>
<dbReference type="AlphaFoldDB" id="A0A2P2NRW7"/>